<dbReference type="Proteomes" id="UP000247416">
    <property type="component" value="Unassembled WGS sequence"/>
</dbReference>
<dbReference type="RefSeq" id="WP_107935105.1">
    <property type="nucleotide sequence ID" value="NZ_PYWJ01000014.1"/>
</dbReference>
<dbReference type="PROSITE" id="PS51257">
    <property type="entry name" value="PROKAR_LIPOPROTEIN"/>
    <property type="match status" value="1"/>
</dbReference>
<gene>
    <name evidence="1" type="ORF">BJ095_11181</name>
</gene>
<keyword evidence="2" id="KW-1185">Reference proteome</keyword>
<proteinExistence type="predicted"/>
<accession>A0A318TR18</accession>
<protein>
    <recommendedName>
        <fullName evidence="3">Lipoprotein</fullName>
    </recommendedName>
</protein>
<evidence type="ECO:0000313" key="2">
    <source>
        <dbReference type="Proteomes" id="UP000247416"/>
    </source>
</evidence>
<organism evidence="1 2">
    <name type="scientific">Ureibacillus chungkukjangi</name>
    <dbReference type="NCBI Taxonomy" id="1202712"/>
    <lineage>
        <taxon>Bacteria</taxon>
        <taxon>Bacillati</taxon>
        <taxon>Bacillota</taxon>
        <taxon>Bacilli</taxon>
        <taxon>Bacillales</taxon>
        <taxon>Caryophanaceae</taxon>
        <taxon>Ureibacillus</taxon>
    </lineage>
</organism>
<reference evidence="1 2" key="1">
    <citation type="submission" date="2018-06" db="EMBL/GenBank/DDBJ databases">
        <title>Genomic Encyclopedia of Archaeal and Bacterial Type Strains, Phase II (KMG-II): from individual species to whole genera.</title>
        <authorList>
            <person name="Goeker M."/>
        </authorList>
    </citation>
    <scope>NUCLEOTIDE SEQUENCE [LARGE SCALE GENOMIC DNA]</scope>
    <source>
        <strain evidence="1 2">KACC 16626</strain>
    </source>
</reference>
<dbReference type="OrthoDB" id="2663534at2"/>
<dbReference type="EMBL" id="QJTJ01000011">
    <property type="protein sequence ID" value="PYF06250.1"/>
    <property type="molecule type" value="Genomic_DNA"/>
</dbReference>
<name>A0A318TR18_9BACL</name>
<sequence>MKGIVSIIVCCVFLIACSNETTSLYGRLNKIEEKTFIVECSDQVQKTENYTEDIGYSCAVVLTDNTTFRNLNREELSAKDFQTGVIVQVILTEAKIINRCNSSRQVEAKEIVLIDE</sequence>
<comment type="caution">
    <text evidence="1">The sequence shown here is derived from an EMBL/GenBank/DDBJ whole genome shotgun (WGS) entry which is preliminary data.</text>
</comment>
<dbReference type="AlphaFoldDB" id="A0A318TR18"/>
<evidence type="ECO:0008006" key="3">
    <source>
        <dbReference type="Google" id="ProtNLM"/>
    </source>
</evidence>
<evidence type="ECO:0000313" key="1">
    <source>
        <dbReference type="EMBL" id="PYF06250.1"/>
    </source>
</evidence>